<evidence type="ECO:0000256" key="1">
    <source>
        <dbReference type="SAM" id="MobiDB-lite"/>
    </source>
</evidence>
<evidence type="ECO:0000313" key="2">
    <source>
        <dbReference type="EMBL" id="ACG44935.1"/>
    </source>
</evidence>
<dbReference type="EMBL" id="EU972817">
    <property type="protein sequence ID" value="ACG44935.1"/>
    <property type="molecule type" value="mRNA"/>
</dbReference>
<protein>
    <submittedName>
        <fullName evidence="2">Uncharacterized protein</fullName>
    </submittedName>
</protein>
<feature type="compositionally biased region" description="Basic residues" evidence="1">
    <location>
        <begin position="58"/>
        <end position="75"/>
    </location>
</feature>
<proteinExistence type="evidence at transcript level"/>
<accession>B6U6F2</accession>
<organism evidence="2">
    <name type="scientific">Zea mays</name>
    <name type="common">Maize</name>
    <dbReference type="NCBI Taxonomy" id="4577"/>
    <lineage>
        <taxon>Eukaryota</taxon>
        <taxon>Viridiplantae</taxon>
        <taxon>Streptophyta</taxon>
        <taxon>Embryophyta</taxon>
        <taxon>Tracheophyta</taxon>
        <taxon>Spermatophyta</taxon>
        <taxon>Magnoliopsida</taxon>
        <taxon>Liliopsida</taxon>
        <taxon>Poales</taxon>
        <taxon>Poaceae</taxon>
        <taxon>PACMAD clade</taxon>
        <taxon>Panicoideae</taxon>
        <taxon>Andropogonodae</taxon>
        <taxon>Andropogoneae</taxon>
        <taxon>Tripsacinae</taxon>
        <taxon>Zea</taxon>
    </lineage>
</organism>
<feature type="region of interest" description="Disordered" evidence="1">
    <location>
        <begin position="44"/>
        <end position="91"/>
    </location>
</feature>
<name>B6U6F2_MAIZE</name>
<sequence length="91" mass="9843">MEAADGTPARRHQACACHGHGCQQLHGWSTGSVCVADACVTDDASGPAQEGKDEPRKSKANVRRQHPLHHQHLHRLLQGELKPRPRATTAA</sequence>
<reference evidence="2" key="1">
    <citation type="journal article" date="2009" name="Plant Mol. Biol.">
        <title>Insights into corn genes derived from large-scale cDNA sequencing.</title>
        <authorList>
            <person name="Alexandrov N.N."/>
            <person name="Brover V.V."/>
            <person name="Freidin S."/>
            <person name="Troukhan M.E."/>
            <person name="Tatarinova T.V."/>
            <person name="Zhang H."/>
            <person name="Swaller T.J."/>
            <person name="Lu Y.P."/>
            <person name="Bouck J."/>
            <person name="Flavell R.B."/>
            <person name="Feldmann K.A."/>
        </authorList>
    </citation>
    <scope>NUCLEOTIDE SEQUENCE</scope>
</reference>
<dbReference type="AlphaFoldDB" id="B6U6F2"/>